<comment type="similarity">
    <text evidence="4">In the C-terminal section; belongs to the PEP-utilizing enzyme family.</text>
</comment>
<keyword evidence="16 22" id="KW-0670">Pyruvate</keyword>
<dbReference type="SUPFAM" id="SSF52935">
    <property type="entry name" value="PK C-terminal domain-like"/>
    <property type="match status" value="1"/>
</dbReference>
<evidence type="ECO:0000256" key="1">
    <source>
        <dbReference type="ARBA" id="ARBA00001946"/>
    </source>
</evidence>
<dbReference type="EMBL" id="AP006840">
    <property type="protein sequence ID" value="BAD39823.1"/>
    <property type="molecule type" value="Genomic_DNA"/>
</dbReference>
<dbReference type="GO" id="GO:0016301">
    <property type="term" value="F:kinase activity"/>
    <property type="evidence" value="ECO:0007669"/>
    <property type="project" value="UniProtKB-KW"/>
</dbReference>
<feature type="domain" description="Pyruvate kinase C-terminal" evidence="21">
    <location>
        <begin position="357"/>
        <end position="470"/>
    </location>
</feature>
<evidence type="ECO:0000256" key="9">
    <source>
        <dbReference type="ARBA" id="ARBA00022723"/>
    </source>
</evidence>
<dbReference type="UniPathway" id="UPA00109">
    <property type="reaction ID" value="UER00188"/>
</dbReference>
<dbReference type="SUPFAM" id="SSF52009">
    <property type="entry name" value="Phosphohistidine domain"/>
    <property type="match status" value="1"/>
</dbReference>
<evidence type="ECO:0000256" key="4">
    <source>
        <dbReference type="ARBA" id="ARBA00006237"/>
    </source>
</evidence>
<dbReference type="GO" id="GO:0006950">
    <property type="term" value="P:response to stress"/>
    <property type="evidence" value="ECO:0007669"/>
    <property type="project" value="UniProtKB-ARBA"/>
</dbReference>
<keyword evidence="15 18" id="KW-0324">Glycolysis</keyword>
<dbReference type="Pfam" id="PF02887">
    <property type="entry name" value="PK_C"/>
    <property type="match status" value="1"/>
</dbReference>
<dbReference type="Pfam" id="PF00391">
    <property type="entry name" value="PEP-utilizers"/>
    <property type="match status" value="1"/>
</dbReference>
<comment type="similarity">
    <text evidence="5 18">Belongs to the pyruvate kinase family.</text>
</comment>
<dbReference type="STRING" id="292459.STH838"/>
<evidence type="ECO:0000256" key="6">
    <source>
        <dbReference type="ARBA" id="ARBA00012142"/>
    </source>
</evidence>
<dbReference type="Proteomes" id="UP000000417">
    <property type="component" value="Chromosome"/>
</dbReference>
<evidence type="ECO:0000313" key="23">
    <source>
        <dbReference type="Proteomes" id="UP000000417"/>
    </source>
</evidence>
<dbReference type="InterPro" id="IPR015795">
    <property type="entry name" value="Pyrv_Knase_C"/>
</dbReference>
<evidence type="ECO:0000259" key="19">
    <source>
        <dbReference type="Pfam" id="PF00224"/>
    </source>
</evidence>
<dbReference type="SUPFAM" id="SSF51621">
    <property type="entry name" value="Phosphoenolpyruvate/pyruvate domain"/>
    <property type="match status" value="1"/>
</dbReference>
<keyword evidence="9" id="KW-0479">Metal-binding</keyword>
<comment type="catalytic activity">
    <reaction evidence="18">
        <text>pyruvate + ATP = phosphoenolpyruvate + ADP + H(+)</text>
        <dbReference type="Rhea" id="RHEA:18157"/>
        <dbReference type="ChEBI" id="CHEBI:15361"/>
        <dbReference type="ChEBI" id="CHEBI:15378"/>
        <dbReference type="ChEBI" id="CHEBI:30616"/>
        <dbReference type="ChEBI" id="CHEBI:58702"/>
        <dbReference type="ChEBI" id="CHEBI:456216"/>
        <dbReference type="EC" id="2.7.1.40"/>
    </reaction>
</comment>
<keyword evidence="13 18" id="KW-0460">Magnesium</keyword>
<keyword evidence="10" id="KW-0547">Nucleotide-binding</keyword>
<dbReference type="EC" id="2.7.1.40" evidence="6 17"/>
<evidence type="ECO:0000259" key="20">
    <source>
        <dbReference type="Pfam" id="PF00391"/>
    </source>
</evidence>
<dbReference type="GO" id="GO:0030955">
    <property type="term" value="F:potassium ion binding"/>
    <property type="evidence" value="ECO:0007669"/>
    <property type="project" value="UniProtKB-UniRule"/>
</dbReference>
<organism evidence="22 23">
    <name type="scientific">Symbiobacterium thermophilum (strain DSM 24528 / JCM 14929 / IAM 14863 / T)</name>
    <dbReference type="NCBI Taxonomy" id="292459"/>
    <lineage>
        <taxon>Bacteria</taxon>
        <taxon>Bacillati</taxon>
        <taxon>Bacillota</taxon>
        <taxon>Clostridia</taxon>
        <taxon>Eubacteriales</taxon>
        <taxon>Symbiobacteriaceae</taxon>
        <taxon>Symbiobacterium</taxon>
    </lineage>
</organism>
<dbReference type="InterPro" id="IPR015793">
    <property type="entry name" value="Pyrv_Knase_brl"/>
</dbReference>
<dbReference type="RefSeq" id="WP_011194971.1">
    <property type="nucleotide sequence ID" value="NC_006177.1"/>
</dbReference>
<dbReference type="InterPro" id="IPR036637">
    <property type="entry name" value="Phosphohistidine_dom_sf"/>
</dbReference>
<sequence>MLRKTKIVATIGPASEQVEVLTRLIEAGVDVCRLNFSHGTLDEQRRRIENIREAGRRVGKDVAIMIDLKGPEIRIGTFENGKVTLRDGDLFTLTTEPCVGNQERVWVQYPGIVHDVAEGGYLLLDDGNLTFQAVEVTPTEIRCRVIVGGVLSDRKKVNLPGTKVSLPALSEKDIEDIRFGVEMGVDFVAGSFIRKAQDVLEIRRVIEEAGGHQQIISKVESQEGFDNLEAILQVSDGLMVARGDLGVEVPTEEVPLMQKRMIERANAMGKPVITATQMLESMVNRPRPTRAEASDVANAIMDGTDAIMLSAESAAGKYPVEAVRTMATIARRTEEALDHSQLMARRGRFGRMDSVTEAISHATVTTAHDLGATAIVSATTSGFTARMVSKYRPGCPIIAVTPDPRVARQLRLVWGVFPVVEPVASGTEDLTQRAVEGALVSGLVKNGDLVVITAGLPVGVKGTTNLLKVHTVADVLAQGTGIGRQPVTGRAVIVRSEEDLARVQPGDILVSRLTDADCVPAMERAAGIITEEGGLTSHAAVAGISLGKPVIVGAEGATRRIPDGAIITMDVAHGLVLRGEATVK</sequence>
<evidence type="ECO:0000256" key="18">
    <source>
        <dbReference type="RuleBase" id="RU000504"/>
    </source>
</evidence>
<name>Q67R70_SYMTH</name>
<keyword evidence="12" id="KW-0067">ATP-binding</keyword>
<dbReference type="InterPro" id="IPR015806">
    <property type="entry name" value="Pyrv_Knase_insert_dom_sf"/>
</dbReference>
<dbReference type="NCBIfam" id="NF004491">
    <property type="entry name" value="PRK05826.1"/>
    <property type="match status" value="1"/>
</dbReference>
<evidence type="ECO:0000256" key="2">
    <source>
        <dbReference type="ARBA" id="ARBA00001958"/>
    </source>
</evidence>
<feature type="domain" description="Pyruvate kinase barrel" evidence="19">
    <location>
        <begin position="3"/>
        <end position="323"/>
    </location>
</feature>
<feature type="domain" description="PEP-utilising enzyme mobile" evidence="20">
    <location>
        <begin position="504"/>
        <end position="574"/>
    </location>
</feature>
<evidence type="ECO:0000256" key="3">
    <source>
        <dbReference type="ARBA" id="ARBA00004997"/>
    </source>
</evidence>
<dbReference type="InterPro" id="IPR008279">
    <property type="entry name" value="PEP-util_enz_mobile_dom"/>
</dbReference>
<dbReference type="PANTHER" id="PTHR11817">
    <property type="entry name" value="PYRUVATE KINASE"/>
    <property type="match status" value="1"/>
</dbReference>
<dbReference type="FunFam" id="2.40.33.10:FF:000001">
    <property type="entry name" value="Pyruvate kinase"/>
    <property type="match status" value="1"/>
</dbReference>
<dbReference type="PRINTS" id="PR01050">
    <property type="entry name" value="PYRUVTKNASE"/>
</dbReference>
<evidence type="ECO:0000256" key="17">
    <source>
        <dbReference type="NCBIfam" id="TIGR01064"/>
    </source>
</evidence>
<evidence type="ECO:0000256" key="12">
    <source>
        <dbReference type="ARBA" id="ARBA00022840"/>
    </source>
</evidence>
<dbReference type="Gene3D" id="3.50.30.10">
    <property type="entry name" value="Phosphohistidine domain"/>
    <property type="match status" value="1"/>
</dbReference>
<dbReference type="Gene3D" id="3.40.1380.20">
    <property type="entry name" value="Pyruvate kinase, C-terminal domain"/>
    <property type="match status" value="1"/>
</dbReference>
<dbReference type="FunFam" id="3.20.20.60:FF:000001">
    <property type="entry name" value="Pyruvate kinase"/>
    <property type="match status" value="1"/>
</dbReference>
<evidence type="ECO:0000256" key="10">
    <source>
        <dbReference type="ARBA" id="ARBA00022741"/>
    </source>
</evidence>
<reference evidence="22 23" key="1">
    <citation type="journal article" date="2004" name="Nucleic Acids Res.">
        <title>Genome sequence of Symbiobacterium thermophilum, an uncultivable bacterium that depends on microbial commensalism.</title>
        <authorList>
            <person name="Ueda K."/>
            <person name="Yamashita A."/>
            <person name="Ishikawa J."/>
            <person name="Shimada M."/>
            <person name="Watsuji T."/>
            <person name="Morimura K."/>
            <person name="Ikeda H."/>
            <person name="Hattori M."/>
            <person name="Beppu T."/>
        </authorList>
    </citation>
    <scope>NUCLEOTIDE SEQUENCE [LARGE SCALE GENOMIC DNA]</scope>
    <source>
        <strain evidence="23">T / IAM 14863</strain>
    </source>
</reference>
<dbReference type="AlphaFoldDB" id="Q67R70"/>
<dbReference type="Gene3D" id="3.20.20.60">
    <property type="entry name" value="Phosphoenolpyruvate-binding domains"/>
    <property type="match status" value="1"/>
</dbReference>
<dbReference type="GO" id="GO:0005524">
    <property type="term" value="F:ATP binding"/>
    <property type="evidence" value="ECO:0007669"/>
    <property type="project" value="UniProtKB-KW"/>
</dbReference>
<dbReference type="InterPro" id="IPR036918">
    <property type="entry name" value="Pyrv_Knase_C_sf"/>
</dbReference>
<dbReference type="HOGENOM" id="CLU_015439_0_2_9"/>
<keyword evidence="11 18" id="KW-0418">Kinase</keyword>
<evidence type="ECO:0000256" key="16">
    <source>
        <dbReference type="ARBA" id="ARBA00023317"/>
    </source>
</evidence>
<dbReference type="InterPro" id="IPR011037">
    <property type="entry name" value="Pyrv_Knase-like_insert_dom_sf"/>
</dbReference>
<evidence type="ECO:0000256" key="15">
    <source>
        <dbReference type="ARBA" id="ARBA00023152"/>
    </source>
</evidence>
<dbReference type="NCBIfam" id="NF004978">
    <property type="entry name" value="PRK06354.1"/>
    <property type="match status" value="1"/>
</dbReference>
<evidence type="ECO:0000259" key="21">
    <source>
        <dbReference type="Pfam" id="PF02887"/>
    </source>
</evidence>
<dbReference type="Pfam" id="PF00224">
    <property type="entry name" value="PK"/>
    <property type="match status" value="1"/>
</dbReference>
<evidence type="ECO:0000256" key="13">
    <source>
        <dbReference type="ARBA" id="ARBA00022842"/>
    </source>
</evidence>
<proteinExistence type="inferred from homology"/>
<comment type="cofactor">
    <cofactor evidence="2">
        <name>K(+)</name>
        <dbReference type="ChEBI" id="CHEBI:29103"/>
    </cofactor>
</comment>
<evidence type="ECO:0000256" key="8">
    <source>
        <dbReference type="ARBA" id="ARBA00022679"/>
    </source>
</evidence>
<protein>
    <recommendedName>
        <fullName evidence="7 17">Pyruvate kinase</fullName>
        <ecNumber evidence="6 17">2.7.1.40</ecNumber>
    </recommendedName>
</protein>
<keyword evidence="14" id="KW-0630">Potassium</keyword>
<dbReference type="InterPro" id="IPR015813">
    <property type="entry name" value="Pyrv/PenolPyrv_kinase-like_dom"/>
</dbReference>
<gene>
    <name evidence="22" type="ordered locus">STH838</name>
</gene>
<dbReference type="InterPro" id="IPR001697">
    <property type="entry name" value="Pyr_Knase"/>
</dbReference>
<evidence type="ECO:0000256" key="7">
    <source>
        <dbReference type="ARBA" id="ARBA00018587"/>
    </source>
</evidence>
<keyword evidence="23" id="KW-1185">Reference proteome</keyword>
<dbReference type="GO" id="GO:0000287">
    <property type="term" value="F:magnesium ion binding"/>
    <property type="evidence" value="ECO:0007669"/>
    <property type="project" value="UniProtKB-UniRule"/>
</dbReference>
<evidence type="ECO:0000313" key="22">
    <source>
        <dbReference type="EMBL" id="BAD39823.1"/>
    </source>
</evidence>
<keyword evidence="8 18" id="KW-0808">Transferase</keyword>
<dbReference type="Gene3D" id="2.40.33.10">
    <property type="entry name" value="PK beta-barrel domain-like"/>
    <property type="match status" value="1"/>
</dbReference>
<evidence type="ECO:0000256" key="11">
    <source>
        <dbReference type="ARBA" id="ARBA00022777"/>
    </source>
</evidence>
<comment type="cofactor">
    <cofactor evidence="1">
        <name>Mg(2+)</name>
        <dbReference type="ChEBI" id="CHEBI:18420"/>
    </cofactor>
</comment>
<evidence type="ECO:0000256" key="14">
    <source>
        <dbReference type="ARBA" id="ARBA00022958"/>
    </source>
</evidence>
<dbReference type="GO" id="GO:0004743">
    <property type="term" value="F:pyruvate kinase activity"/>
    <property type="evidence" value="ECO:0007669"/>
    <property type="project" value="UniProtKB-UniRule"/>
</dbReference>
<comment type="pathway">
    <text evidence="3 18">Carbohydrate degradation; glycolysis; pyruvate from D-glyceraldehyde 3-phosphate: step 5/5.</text>
</comment>
<dbReference type="InterPro" id="IPR040442">
    <property type="entry name" value="Pyrv_kinase-like_dom_sf"/>
</dbReference>
<dbReference type="eggNOG" id="COG0469">
    <property type="taxonomic scope" value="Bacteria"/>
</dbReference>
<dbReference type="KEGG" id="sth:STH838"/>
<accession>Q67R70</accession>
<dbReference type="SUPFAM" id="SSF50800">
    <property type="entry name" value="PK beta-barrel domain-like"/>
    <property type="match status" value="1"/>
</dbReference>
<evidence type="ECO:0000256" key="5">
    <source>
        <dbReference type="ARBA" id="ARBA00008663"/>
    </source>
</evidence>
<dbReference type="NCBIfam" id="TIGR01064">
    <property type="entry name" value="pyruv_kin"/>
    <property type="match status" value="1"/>
</dbReference>